<dbReference type="InterPro" id="IPR013785">
    <property type="entry name" value="Aldolase_TIM"/>
</dbReference>
<dbReference type="EMBL" id="CP119312">
    <property type="protein sequence ID" value="WEK06759.1"/>
    <property type="molecule type" value="Genomic_DNA"/>
</dbReference>
<accession>A0AAJ6B2P4</accession>
<organism evidence="3 4">
    <name type="scientific">Candidatus Devosia phytovorans</name>
    <dbReference type="NCBI Taxonomy" id="3121372"/>
    <lineage>
        <taxon>Bacteria</taxon>
        <taxon>Pseudomonadati</taxon>
        <taxon>Pseudomonadota</taxon>
        <taxon>Alphaproteobacteria</taxon>
        <taxon>Hyphomicrobiales</taxon>
        <taxon>Devosiaceae</taxon>
        <taxon>Devosia</taxon>
    </lineage>
</organism>
<keyword evidence="1" id="KW-0732">Signal</keyword>
<dbReference type="Proteomes" id="UP001217476">
    <property type="component" value="Chromosome"/>
</dbReference>
<feature type="chain" id="PRO_5042568557" evidence="1">
    <location>
        <begin position="31"/>
        <end position="273"/>
    </location>
</feature>
<protein>
    <submittedName>
        <fullName evidence="3">Endo alpha-1,4 polygalactosaminidase</fullName>
    </submittedName>
</protein>
<dbReference type="Pfam" id="PF03537">
    <property type="entry name" value="Glyco_hydro_114"/>
    <property type="match status" value="1"/>
</dbReference>
<dbReference type="Gene3D" id="3.20.20.70">
    <property type="entry name" value="Aldolase class I"/>
    <property type="match status" value="1"/>
</dbReference>
<dbReference type="PANTHER" id="PTHR35273">
    <property type="entry name" value="ALPHA-1,4 POLYGALACTOSAMINIDASE, PUTATIVE (AFU_ORTHOLOGUE AFUA_3G07890)-RELATED"/>
    <property type="match status" value="1"/>
</dbReference>
<name>A0AAJ6B2P4_9HYPH</name>
<reference evidence="3" key="1">
    <citation type="submission" date="2023-03" db="EMBL/GenBank/DDBJ databases">
        <title>Andean soil-derived lignocellulolytic bacterial consortium as a source of novel taxa and putative plastic-active enzymes.</title>
        <authorList>
            <person name="Diaz-Garcia L."/>
            <person name="Chuvochina M."/>
            <person name="Feuerriegel G."/>
            <person name="Bunk B."/>
            <person name="Sproer C."/>
            <person name="Streit W.R."/>
            <person name="Rodriguez L.M."/>
            <person name="Overmann J."/>
            <person name="Jimenez D.J."/>
        </authorList>
    </citation>
    <scope>NUCLEOTIDE SEQUENCE</scope>
    <source>
        <strain evidence="3">MAG 4196</strain>
    </source>
</reference>
<dbReference type="InterPro" id="IPR004352">
    <property type="entry name" value="GH114_TIM-barrel"/>
</dbReference>
<proteinExistence type="predicted"/>
<dbReference type="PANTHER" id="PTHR35273:SF2">
    <property type="entry name" value="ALPHA-GALACTOSIDASE"/>
    <property type="match status" value="1"/>
</dbReference>
<feature type="signal peptide" evidence="1">
    <location>
        <begin position="1"/>
        <end position="30"/>
    </location>
</feature>
<evidence type="ECO:0000313" key="4">
    <source>
        <dbReference type="Proteomes" id="UP001217476"/>
    </source>
</evidence>
<sequence length="273" mass="29906">MSTRSSSKASILRNLTAGLLTLILCSPALAQTVTLPPAGGQYDSQLGGAYPPPAGTEIVSRDRADPIAPRLYNICYVNAFQTQPQETAWWLANHPDLLLRNGDTLVEDPNWPGEIFLDTSTVEKRDALAAIVGEWIDQCARDGFDAIEADNLDTYSRSHNLLNLYDNLAFAPLLIDRAHGLSMAFGQKNGAEIQEVVQHAGFDFVITESCQVYDECGTYIAAYGPHVLEIEYTDTDASHFAAACAAQGEKISVIRRDRNLTIPGEPSYFYQTC</sequence>
<evidence type="ECO:0000259" key="2">
    <source>
        <dbReference type="Pfam" id="PF03537"/>
    </source>
</evidence>
<feature type="domain" description="Glycoside-hydrolase family GH114 TIM-barrel" evidence="2">
    <location>
        <begin position="43"/>
        <end position="260"/>
    </location>
</feature>
<evidence type="ECO:0000256" key="1">
    <source>
        <dbReference type="SAM" id="SignalP"/>
    </source>
</evidence>
<dbReference type="SUPFAM" id="SSF51445">
    <property type="entry name" value="(Trans)glycosidases"/>
    <property type="match status" value="1"/>
</dbReference>
<evidence type="ECO:0000313" key="3">
    <source>
        <dbReference type="EMBL" id="WEK06759.1"/>
    </source>
</evidence>
<dbReference type="AlphaFoldDB" id="A0AAJ6B2P4"/>
<dbReference type="InterPro" id="IPR017853">
    <property type="entry name" value="GH"/>
</dbReference>
<gene>
    <name evidence="3" type="ORF">P0Y65_08040</name>
</gene>